<dbReference type="NCBIfam" id="NF000539">
    <property type="entry name" value="plantaricin"/>
    <property type="match status" value="1"/>
</dbReference>
<comment type="caution">
    <text evidence="1">The sequence shown here is derived from an EMBL/GenBank/DDBJ whole genome shotgun (WGS) entry which is preliminary data.</text>
</comment>
<sequence length="58" mass="6453">MKEQWYDFAGNLEMELNEIELSELNGGVEAQGISQGNDGHVCTLTWECGLCPTHTCFC</sequence>
<organism evidence="1 2">
    <name type="scientific">Paenibacillus wenxiniae</name>
    <dbReference type="NCBI Taxonomy" id="1636843"/>
    <lineage>
        <taxon>Bacteria</taxon>
        <taxon>Bacillati</taxon>
        <taxon>Bacillota</taxon>
        <taxon>Bacilli</taxon>
        <taxon>Bacillales</taxon>
        <taxon>Paenibacillaceae</taxon>
        <taxon>Paenibacillus</taxon>
    </lineage>
</organism>
<dbReference type="Proteomes" id="UP001597233">
    <property type="component" value="Unassembled WGS sequence"/>
</dbReference>
<name>A0ABW4RN82_9BACL</name>
<gene>
    <name evidence="1" type="ORF">ACFSC9_17585</name>
</gene>
<evidence type="ECO:0000313" key="1">
    <source>
        <dbReference type="EMBL" id="MFD1887310.1"/>
    </source>
</evidence>
<evidence type="ECO:0000313" key="2">
    <source>
        <dbReference type="Proteomes" id="UP001597233"/>
    </source>
</evidence>
<dbReference type="RefSeq" id="WP_347325197.1">
    <property type="nucleotide sequence ID" value="NZ_JBCGUH010000005.1"/>
</dbReference>
<proteinExistence type="predicted"/>
<keyword evidence="2" id="KW-1185">Reference proteome</keyword>
<protein>
    <submittedName>
        <fullName evidence="1">Plantaricin C family lantibiotic</fullName>
    </submittedName>
</protein>
<accession>A0ABW4RN82</accession>
<dbReference type="EMBL" id="JBHUEH010000023">
    <property type="protein sequence ID" value="MFD1887310.1"/>
    <property type="molecule type" value="Genomic_DNA"/>
</dbReference>
<reference evidence="2" key="1">
    <citation type="journal article" date="2019" name="Int. J. Syst. Evol. Microbiol.">
        <title>The Global Catalogue of Microorganisms (GCM) 10K type strain sequencing project: providing services to taxonomists for standard genome sequencing and annotation.</title>
        <authorList>
            <consortium name="The Broad Institute Genomics Platform"/>
            <consortium name="The Broad Institute Genome Sequencing Center for Infectious Disease"/>
            <person name="Wu L."/>
            <person name="Ma J."/>
        </authorList>
    </citation>
    <scope>NUCLEOTIDE SEQUENCE [LARGE SCALE GENOMIC DNA]</scope>
    <source>
        <strain evidence="2">CCUG 54950</strain>
    </source>
</reference>